<name>A0A0L0FIJ2_9EUKA</name>
<proteinExistence type="predicted"/>
<feature type="compositionally biased region" description="Polar residues" evidence="1">
    <location>
        <begin position="252"/>
        <end position="268"/>
    </location>
</feature>
<evidence type="ECO:0000313" key="2">
    <source>
        <dbReference type="EMBL" id="KNC75868.1"/>
    </source>
</evidence>
<protein>
    <submittedName>
        <fullName evidence="2">Uncharacterized protein</fullName>
    </submittedName>
</protein>
<feature type="non-terminal residue" evidence="2">
    <location>
        <position position="1"/>
    </location>
</feature>
<feature type="compositionally biased region" description="Polar residues" evidence="1">
    <location>
        <begin position="276"/>
        <end position="299"/>
    </location>
</feature>
<feature type="region of interest" description="Disordered" evidence="1">
    <location>
        <begin position="153"/>
        <end position="196"/>
    </location>
</feature>
<evidence type="ECO:0000313" key="3">
    <source>
        <dbReference type="Proteomes" id="UP000054560"/>
    </source>
</evidence>
<feature type="compositionally biased region" description="Low complexity" evidence="1">
    <location>
        <begin position="220"/>
        <end position="230"/>
    </location>
</feature>
<dbReference type="GeneID" id="25912118"/>
<organism evidence="2 3">
    <name type="scientific">Sphaeroforma arctica JP610</name>
    <dbReference type="NCBI Taxonomy" id="667725"/>
    <lineage>
        <taxon>Eukaryota</taxon>
        <taxon>Ichthyosporea</taxon>
        <taxon>Ichthyophonida</taxon>
        <taxon>Sphaeroforma</taxon>
    </lineage>
</organism>
<feature type="region of interest" description="Disordered" evidence="1">
    <location>
        <begin position="220"/>
        <end position="239"/>
    </location>
</feature>
<feature type="region of interest" description="Disordered" evidence="1">
    <location>
        <begin position="330"/>
        <end position="385"/>
    </location>
</feature>
<dbReference type="Proteomes" id="UP000054560">
    <property type="component" value="Unassembled WGS sequence"/>
</dbReference>
<keyword evidence="3" id="KW-1185">Reference proteome</keyword>
<evidence type="ECO:0000256" key="1">
    <source>
        <dbReference type="SAM" id="MobiDB-lite"/>
    </source>
</evidence>
<dbReference type="AlphaFoldDB" id="A0A0L0FIJ2"/>
<feature type="region of interest" description="Disordered" evidence="1">
    <location>
        <begin position="427"/>
        <end position="486"/>
    </location>
</feature>
<feature type="compositionally biased region" description="Polar residues" evidence="1">
    <location>
        <begin position="185"/>
        <end position="194"/>
    </location>
</feature>
<gene>
    <name evidence="2" type="ORF">SARC_11614</name>
</gene>
<sequence length="839" mass="90929">DWRASLGSLTKKKGRRSKKICKQLKLPAELTHVASSALAHTPCDSSLTHSADIGTSCTSSAKRRRKSCSSGSVKEKRWTSLAKDTCTIASEGASTLISLRSARSVLDEQCILDSLKLKQKDLGGVSGATRPLSQVDPSLHTFRAQEFDDESRWEGSNHCHVSPSSSCSMRSSARAVQKRRKTHRTPSLSVSMSGTRPRLTQAISSFTTSTDQTLSLEVSPASSVPFSSPSGEKTQVPIYRSRNSALRVESADGQTINHRSRLSGYNNGKNRRKNLKPNSNQTLVLPSSPTSKNLSNSAPINFGRNRSGPSVSASNWKEILAKKGVIPISSGRLPGQGFQMQIHSQRKRSPSPLSTASTDSSSLLSGSDIGQDCSQRKRRRLAGTTRTVRDVVSNKITGSHNLPRRTPHIVGLDTAVVPRATFAMLDSPTLLNSPPNDRASRMGSETEFVDDVERDSDHAKDWSRISGAGEPRNVKSRTSGSSNSMPFLQNASLLTVSTVQRDGSAGASNSEVDGDSSQETLSIEWNNSSTTNENDDMSVQQDSVAHANMSVGENVSRKVDIPSACSILVPIPQKDAVETTSTVRSDKDDETVTRAQDKPFNPRALLSRNGDSTSIPAFAYKSTSLLAIAREQENANHMGQNRSADTCKPQKNGLSGYLEHAINRRKSQARIWNDGMLTGEFLTVCVVDVYAQTYGVVIVRCCMIESDTNMYEDGVDSLVSAATEGVVEGPEVYVVLDLQTASLLTSVQDTILQIYSPWHTVEAPVADGNNLYPIALGGHGGPEVGELDRYPRADKKKNAERIEPDIEEVPTFIPATNHIIFPSRCVIFTPRSELGEDAT</sequence>
<feature type="compositionally biased region" description="Polar residues" evidence="1">
    <location>
        <begin position="476"/>
        <end position="486"/>
    </location>
</feature>
<feature type="compositionally biased region" description="Low complexity" evidence="1">
    <location>
        <begin position="350"/>
        <end position="368"/>
    </location>
</feature>
<accession>A0A0L0FIJ2</accession>
<feature type="compositionally biased region" description="Low complexity" evidence="1">
    <location>
        <begin position="158"/>
        <end position="175"/>
    </location>
</feature>
<dbReference type="EMBL" id="KQ243381">
    <property type="protein sequence ID" value="KNC75868.1"/>
    <property type="molecule type" value="Genomic_DNA"/>
</dbReference>
<reference evidence="2 3" key="1">
    <citation type="submission" date="2011-02" db="EMBL/GenBank/DDBJ databases">
        <title>The Genome Sequence of Sphaeroforma arctica JP610.</title>
        <authorList>
            <consortium name="The Broad Institute Genome Sequencing Platform"/>
            <person name="Russ C."/>
            <person name="Cuomo C."/>
            <person name="Young S.K."/>
            <person name="Zeng Q."/>
            <person name="Gargeya S."/>
            <person name="Alvarado L."/>
            <person name="Berlin A."/>
            <person name="Chapman S.B."/>
            <person name="Chen Z."/>
            <person name="Freedman E."/>
            <person name="Gellesch M."/>
            <person name="Goldberg J."/>
            <person name="Griggs A."/>
            <person name="Gujja S."/>
            <person name="Heilman E."/>
            <person name="Heiman D."/>
            <person name="Howarth C."/>
            <person name="Mehta T."/>
            <person name="Neiman D."/>
            <person name="Pearson M."/>
            <person name="Roberts A."/>
            <person name="Saif S."/>
            <person name="Shea T."/>
            <person name="Shenoy N."/>
            <person name="Sisk P."/>
            <person name="Stolte C."/>
            <person name="Sykes S."/>
            <person name="White J."/>
            <person name="Yandava C."/>
            <person name="Burger G."/>
            <person name="Gray M.W."/>
            <person name="Holland P.W.H."/>
            <person name="King N."/>
            <person name="Lang F.B.F."/>
            <person name="Roger A.J."/>
            <person name="Ruiz-Trillo I."/>
            <person name="Haas B."/>
            <person name="Nusbaum C."/>
            <person name="Birren B."/>
        </authorList>
    </citation>
    <scope>NUCLEOTIDE SEQUENCE [LARGE SCALE GENOMIC DNA]</scope>
    <source>
        <strain evidence="2 3">JP610</strain>
    </source>
</reference>
<dbReference type="RefSeq" id="XP_014149770.1">
    <property type="nucleotide sequence ID" value="XM_014294295.1"/>
</dbReference>
<feature type="region of interest" description="Disordered" evidence="1">
    <location>
        <begin position="249"/>
        <end position="311"/>
    </location>
</feature>